<dbReference type="EMBL" id="CP134537">
    <property type="protein sequence ID" value="WNH07653.1"/>
    <property type="molecule type" value="Genomic_DNA"/>
</dbReference>
<proteinExistence type="predicted"/>
<name>A0ABY9XP68_9FLAO</name>
<evidence type="ECO:0000256" key="1">
    <source>
        <dbReference type="SAM" id="Phobius"/>
    </source>
</evidence>
<dbReference type="Proteomes" id="UP001302806">
    <property type="component" value="Chromosome"/>
</dbReference>
<accession>A0ABY9XP68</accession>
<keyword evidence="5" id="KW-1185">Reference proteome</keyword>
<organism evidence="2 4">
    <name type="scientific">Thalassobellus suaedae</name>
    <dbReference type="NCBI Taxonomy" id="3074124"/>
    <lineage>
        <taxon>Bacteria</taxon>
        <taxon>Pseudomonadati</taxon>
        <taxon>Bacteroidota</taxon>
        <taxon>Flavobacteriia</taxon>
        <taxon>Flavobacteriales</taxon>
        <taxon>Flavobacteriaceae</taxon>
        <taxon>Thalassobellus</taxon>
    </lineage>
</organism>
<gene>
    <name evidence="3" type="ORF">RHP49_01620</name>
    <name evidence="2" type="ORF">RHP51_10570</name>
</gene>
<sequence>MNSNTGIINVILIVLIGFTFHLNTNAQPTRYNFNPDWKLYVGDINGAEKNQVLMIPSGKKLLFHMHGIRRKPL</sequence>
<dbReference type="RefSeq" id="WP_415862944.1">
    <property type="nucleotide sequence ID" value="NZ_CP134536.1"/>
</dbReference>
<dbReference type="Proteomes" id="UP001303407">
    <property type="component" value="Chromosome"/>
</dbReference>
<protein>
    <submittedName>
        <fullName evidence="2">Uncharacterized protein</fullName>
    </submittedName>
</protein>
<evidence type="ECO:0000313" key="5">
    <source>
        <dbReference type="Proteomes" id="UP001303407"/>
    </source>
</evidence>
<evidence type="ECO:0000313" key="4">
    <source>
        <dbReference type="Proteomes" id="UP001302806"/>
    </source>
</evidence>
<keyword evidence="1" id="KW-1133">Transmembrane helix</keyword>
<evidence type="ECO:0000313" key="2">
    <source>
        <dbReference type="EMBL" id="WNH07653.1"/>
    </source>
</evidence>
<keyword evidence="1" id="KW-0472">Membrane</keyword>
<dbReference type="EMBL" id="CP134536">
    <property type="protein sequence ID" value="WNH12964.1"/>
    <property type="molecule type" value="Genomic_DNA"/>
</dbReference>
<evidence type="ECO:0000313" key="3">
    <source>
        <dbReference type="EMBL" id="WNH12964.1"/>
    </source>
</evidence>
<reference evidence="4 5" key="1">
    <citation type="submission" date="2023-09" db="EMBL/GenBank/DDBJ databases">
        <title>Thalassobella suaedae gen. nov., sp. nov., a marine bacterium of the family Flavobacteriaceae isolated from a halophyte Suaeda japonica.</title>
        <authorList>
            <person name="Lee S.Y."/>
            <person name="Hwang C.Y."/>
        </authorList>
    </citation>
    <scope>NUCLEOTIDE SEQUENCE [LARGE SCALE GENOMIC DNA]</scope>
    <source>
        <strain evidence="3 5">HL-DH10</strain>
        <strain evidence="2 4">HL-DH14</strain>
    </source>
</reference>
<keyword evidence="1" id="KW-0812">Transmembrane</keyword>
<feature type="transmembrane region" description="Helical" evidence="1">
    <location>
        <begin position="6"/>
        <end position="23"/>
    </location>
</feature>